<feature type="domain" description="K+ potassium transporter integral membrane" evidence="15">
    <location>
        <begin position="32"/>
        <end position="483"/>
    </location>
</feature>
<feature type="region of interest" description="Disordered" evidence="14">
    <location>
        <begin position="1"/>
        <end position="22"/>
    </location>
</feature>
<dbReference type="GO" id="GO:0015079">
    <property type="term" value="F:potassium ion transmembrane transporter activity"/>
    <property type="evidence" value="ECO:0007669"/>
    <property type="project" value="UniProtKB-UniRule"/>
</dbReference>
<evidence type="ECO:0000256" key="8">
    <source>
        <dbReference type="ARBA" id="ARBA00022847"/>
    </source>
</evidence>
<dbReference type="Pfam" id="PF22776">
    <property type="entry name" value="K_trans_C"/>
    <property type="match status" value="1"/>
</dbReference>
<keyword evidence="11 13" id="KW-0406">Ion transport</keyword>
<feature type="compositionally biased region" description="Polar residues" evidence="14">
    <location>
        <begin position="8"/>
        <end position="22"/>
    </location>
</feature>
<evidence type="ECO:0000256" key="6">
    <source>
        <dbReference type="ARBA" id="ARBA00022538"/>
    </source>
</evidence>
<evidence type="ECO:0000256" key="10">
    <source>
        <dbReference type="ARBA" id="ARBA00022989"/>
    </source>
</evidence>
<keyword evidence="8 13" id="KW-0769">Symport</keyword>
<evidence type="ECO:0000259" key="16">
    <source>
        <dbReference type="Pfam" id="PF22776"/>
    </source>
</evidence>
<dbReference type="InterPro" id="IPR053952">
    <property type="entry name" value="K_trans_C"/>
</dbReference>
<evidence type="ECO:0000256" key="5">
    <source>
        <dbReference type="ARBA" id="ARBA00022519"/>
    </source>
</evidence>
<dbReference type="Pfam" id="PF02705">
    <property type="entry name" value="K_trans"/>
    <property type="match status" value="1"/>
</dbReference>
<keyword evidence="10 13" id="KW-1133">Transmembrane helix</keyword>
<dbReference type="HAMAP" id="MF_01522">
    <property type="entry name" value="Kup"/>
    <property type="match status" value="1"/>
</dbReference>
<reference evidence="17" key="1">
    <citation type="submission" date="2021-03" db="EMBL/GenBank/DDBJ databases">
        <title>Genome sequencing and assembly of Tianweitania sediminis.</title>
        <authorList>
            <person name="Chhetri G."/>
        </authorList>
    </citation>
    <scope>NUCLEOTIDE SEQUENCE</scope>
    <source>
        <strain evidence="17">Z8</strain>
    </source>
</reference>
<dbReference type="InterPro" id="IPR003855">
    <property type="entry name" value="K+_transporter"/>
</dbReference>
<feature type="transmembrane region" description="Helical" evidence="13">
    <location>
        <begin position="362"/>
        <end position="378"/>
    </location>
</feature>
<keyword evidence="6 13" id="KW-0633">Potassium transport</keyword>
<dbReference type="InterPro" id="IPR053951">
    <property type="entry name" value="K_trans_N"/>
</dbReference>
<keyword evidence="4 13" id="KW-1003">Cell membrane</keyword>
<gene>
    <name evidence="13" type="primary">kup</name>
    <name evidence="17" type="ORF">J5Y06_10850</name>
</gene>
<keyword evidence="12 13" id="KW-0472">Membrane</keyword>
<dbReference type="PANTHER" id="PTHR30540">
    <property type="entry name" value="OSMOTIC STRESS POTASSIUM TRANSPORTER"/>
    <property type="match status" value="1"/>
</dbReference>
<dbReference type="Proteomes" id="UP000666240">
    <property type="component" value="Unassembled WGS sequence"/>
</dbReference>
<feature type="transmembrane region" description="Helical" evidence="13">
    <location>
        <begin position="306"/>
        <end position="331"/>
    </location>
</feature>
<comment type="catalytic activity">
    <reaction evidence="13">
        <text>K(+)(in) + H(+)(in) = K(+)(out) + H(+)(out)</text>
        <dbReference type="Rhea" id="RHEA:28490"/>
        <dbReference type="ChEBI" id="CHEBI:15378"/>
        <dbReference type="ChEBI" id="CHEBI:29103"/>
    </reaction>
</comment>
<protein>
    <recommendedName>
        <fullName evidence="13">Probable potassium transport system protein Kup</fullName>
    </recommendedName>
</protein>
<dbReference type="EMBL" id="JAGIYY010000003">
    <property type="protein sequence ID" value="MBP0439148.1"/>
    <property type="molecule type" value="Genomic_DNA"/>
</dbReference>
<dbReference type="GO" id="GO:0015293">
    <property type="term" value="F:symporter activity"/>
    <property type="evidence" value="ECO:0007669"/>
    <property type="project" value="UniProtKB-UniRule"/>
</dbReference>
<evidence type="ECO:0000256" key="3">
    <source>
        <dbReference type="ARBA" id="ARBA00022448"/>
    </source>
</evidence>
<evidence type="ECO:0000256" key="9">
    <source>
        <dbReference type="ARBA" id="ARBA00022958"/>
    </source>
</evidence>
<feature type="transmembrane region" description="Helical" evidence="13">
    <location>
        <begin position="221"/>
        <end position="252"/>
    </location>
</feature>
<comment type="function">
    <text evidence="13">Transport of potassium into the cell. Likely operates as a K(+):H(+) symporter.</text>
</comment>
<comment type="similarity">
    <text evidence="2 13">Belongs to the HAK/KUP transporter (TC 2.A.72) family.</text>
</comment>
<dbReference type="PANTHER" id="PTHR30540:SF79">
    <property type="entry name" value="LOW AFFINITY POTASSIUM TRANSPORT SYSTEM PROTEIN KUP"/>
    <property type="match status" value="1"/>
</dbReference>
<organism evidence="17 18">
    <name type="scientific">Tianweitania sediminis</name>
    <dbReference type="NCBI Taxonomy" id="1502156"/>
    <lineage>
        <taxon>Bacteria</taxon>
        <taxon>Pseudomonadati</taxon>
        <taxon>Pseudomonadota</taxon>
        <taxon>Alphaproteobacteria</taxon>
        <taxon>Hyphomicrobiales</taxon>
        <taxon>Phyllobacteriaceae</taxon>
        <taxon>Tianweitania</taxon>
    </lineage>
</organism>
<name>A0A8J7QYM9_9HYPH</name>
<feature type="transmembrane region" description="Helical" evidence="13">
    <location>
        <begin position="115"/>
        <end position="139"/>
    </location>
</feature>
<evidence type="ECO:0000256" key="1">
    <source>
        <dbReference type="ARBA" id="ARBA00004141"/>
    </source>
</evidence>
<evidence type="ECO:0000256" key="7">
    <source>
        <dbReference type="ARBA" id="ARBA00022692"/>
    </source>
</evidence>
<evidence type="ECO:0000256" key="2">
    <source>
        <dbReference type="ARBA" id="ARBA00007019"/>
    </source>
</evidence>
<keyword evidence="18" id="KW-1185">Reference proteome</keyword>
<comment type="subcellular location">
    <subcellularLocation>
        <location evidence="13">Cell membrane</location>
        <topology evidence="13">Multi-pass membrane protein</topology>
    </subcellularLocation>
    <subcellularLocation>
        <location evidence="1">Membrane</location>
        <topology evidence="1">Multi-pass membrane protein</topology>
    </subcellularLocation>
</comment>
<feature type="transmembrane region" description="Helical" evidence="13">
    <location>
        <begin position="29"/>
        <end position="50"/>
    </location>
</feature>
<evidence type="ECO:0000256" key="4">
    <source>
        <dbReference type="ARBA" id="ARBA00022475"/>
    </source>
</evidence>
<evidence type="ECO:0000256" key="14">
    <source>
        <dbReference type="SAM" id="MobiDB-lite"/>
    </source>
</evidence>
<evidence type="ECO:0000313" key="17">
    <source>
        <dbReference type="EMBL" id="MBP0439148.1"/>
    </source>
</evidence>
<sequence>MSVDEPTVTASPAVSPTSQQTTAHGNEGLAILMLGALGVVYGDIGTSPIYAFREALHAASGGNLATREQILGVLSLIFWALTIIVTVKYILFVLRADNRGEGGTLSLMALVRSSFASRPAVLLGVGMVGAALFYGDAVITPAISVLSAVEGLKVVTPRFEPYVVPITLVILALVFAVQRFGTAKVAIVFGPLTALWFLAIGLSGLIHISDDFGILYALNPYYIVLFLMHSPATAFVTIGAVFLAVTGAEALYADLGHFGRKPIVMAWLVMVFPCLLLNYFGQGAFVLAHDGVIGHPFFEMNEGWTLVPMVLLATVATVIASQAVISGAFSLTRQAVQLNMLPRLQVQHTSAEQSGQIYMPRVNMLLGIVVFMLVIGFQESSSLAAAYGISVTGNMLITTILLLVAMLRIWKWPVSVAIALSAIFISIDIGFFVSNIVKVFDGGWASILVALLVIVLMGTWVVGSRTLFDKTRKNEVPLDFFIEQLAKKPPTLVPGTAVFLTADPQRTPTALLHSLKHYKVLHEKNVILSVVTAQTPRVPEKERALIEDLNPLFMRVSLRFGYMERPNIPRALAICRKLGWKFDIMTTSFFLSRRSLKVSANSGMPQWQDRLFISMARSAADATEYFQIPTGRVVEIGTQVAV</sequence>
<feature type="transmembrane region" description="Helical" evidence="13">
    <location>
        <begin position="70"/>
        <end position="94"/>
    </location>
</feature>
<keyword evidence="7 13" id="KW-0812">Transmembrane</keyword>
<dbReference type="AlphaFoldDB" id="A0A8J7QYM9"/>
<evidence type="ECO:0000256" key="13">
    <source>
        <dbReference type="HAMAP-Rule" id="MF_01522"/>
    </source>
</evidence>
<proteinExistence type="inferred from homology"/>
<evidence type="ECO:0000259" key="15">
    <source>
        <dbReference type="Pfam" id="PF02705"/>
    </source>
</evidence>
<keyword evidence="3 13" id="KW-0813">Transport</keyword>
<comment type="caution">
    <text evidence="17">The sequence shown here is derived from an EMBL/GenBank/DDBJ whole genome shotgun (WGS) entry which is preliminary data.</text>
</comment>
<feature type="transmembrane region" description="Helical" evidence="13">
    <location>
        <begin position="443"/>
        <end position="463"/>
    </location>
</feature>
<feature type="transmembrane region" description="Helical" evidence="13">
    <location>
        <begin position="384"/>
        <end position="407"/>
    </location>
</feature>
<feature type="transmembrane region" description="Helical" evidence="13">
    <location>
        <begin position="414"/>
        <end position="437"/>
    </location>
</feature>
<keyword evidence="9 13" id="KW-0630">Potassium</keyword>
<dbReference type="RefSeq" id="WP_209335190.1">
    <property type="nucleotide sequence ID" value="NZ_JAGIYY010000003.1"/>
</dbReference>
<accession>A0A8J7QYM9</accession>
<evidence type="ECO:0000313" key="18">
    <source>
        <dbReference type="Proteomes" id="UP000666240"/>
    </source>
</evidence>
<feature type="transmembrane region" description="Helical" evidence="13">
    <location>
        <begin position="185"/>
        <end position="209"/>
    </location>
</feature>
<keyword evidence="5" id="KW-0997">Cell inner membrane</keyword>
<evidence type="ECO:0000256" key="11">
    <source>
        <dbReference type="ARBA" id="ARBA00023065"/>
    </source>
</evidence>
<dbReference type="GO" id="GO:0005886">
    <property type="term" value="C:plasma membrane"/>
    <property type="evidence" value="ECO:0007669"/>
    <property type="project" value="UniProtKB-SubCell"/>
</dbReference>
<feature type="transmembrane region" description="Helical" evidence="13">
    <location>
        <begin position="159"/>
        <end position="178"/>
    </location>
</feature>
<evidence type="ECO:0000256" key="12">
    <source>
        <dbReference type="ARBA" id="ARBA00023136"/>
    </source>
</evidence>
<dbReference type="InterPro" id="IPR023051">
    <property type="entry name" value="Kup"/>
</dbReference>
<feature type="transmembrane region" description="Helical" evidence="13">
    <location>
        <begin position="264"/>
        <end position="286"/>
    </location>
</feature>
<feature type="domain" description="K+ potassium transporter C-terminal" evidence="16">
    <location>
        <begin position="494"/>
        <end position="641"/>
    </location>
</feature>